<dbReference type="AlphaFoldDB" id="A0A3R7KNA2"/>
<dbReference type="GeneID" id="40320343"/>
<evidence type="ECO:0000256" key="2">
    <source>
        <dbReference type="SAM" id="Phobius"/>
    </source>
</evidence>
<sequence length="716" mass="78363">MERKVTRDVRIVFYLSIDMLAGCAAGRTYVVHVKRGSKIHTSSPPLAADEGGKVQVNLRCTFTSTLQRQSDRKYKKKELKVRIEEVCSKAVTTFSYDLSKNIVAESFPERKVVIRERNGSTELYLRLRGAAESLHSQQPNVQPGSNVSFTTYMREAGAAASLAPREPAWAYGESSTPSIAVDDYVSVIESLTEATSERRSEDRHSEAKETGVDEGANTGGSDKDAARRESALQALTAAPRPSTESTSNELSHKNSQGSEFARSPVAVAPTGKDAPPPPPRVPSKRILVSSTDPVHAAIKQICGAVRRGEGSDEGLQKVRDAPKGARLALNFYVRQTGETLERFVVGFLAHLVLEVCQETRHIGSWLNLLTHVIYGSLLHASHPCNVCEVERMTLRVAELRDFDFNAFTGRAKSIVRQFAARESAPSGVELFWLAGLDYCARTLALLSIHPVQRVIDNFSTLLPGFEGGRISMEERLVSATGILCSHLHLLLCDLLSQTDRHEVYDIRVAPPLYRIILVGLMTKLFSNLVTVIIEYTSKQGHLHPGGESYIALKIFNLIVSWAKGHFLLSVLSPVLMPFVVYCDSVLLPQELLRNRDYRLYVERFLPLSAANSGAVSNPSPWSVSPALPETVGGSVAFSPFALLTEFTAGGCREACDAETSLWTLTEVLGGDKGAAGQVLAAEEVFPETGFNGTPDSLYDPRQILPLLLHTVRDSSS</sequence>
<protein>
    <submittedName>
        <fullName evidence="3">Putative AGP2beta-2</fullName>
    </submittedName>
</protein>
<keyword evidence="2" id="KW-0812">Transmembrane</keyword>
<evidence type="ECO:0000313" key="3">
    <source>
        <dbReference type="EMBL" id="RNF10794.1"/>
    </source>
</evidence>
<dbReference type="Proteomes" id="UP000284403">
    <property type="component" value="Unassembled WGS sequence"/>
</dbReference>
<feature type="region of interest" description="Disordered" evidence="1">
    <location>
        <begin position="192"/>
        <end position="288"/>
    </location>
</feature>
<feature type="compositionally biased region" description="Basic and acidic residues" evidence="1">
    <location>
        <begin position="195"/>
        <end position="211"/>
    </location>
</feature>
<dbReference type="OrthoDB" id="241933at2759"/>
<comment type="caution">
    <text evidence="3">The sequence shown here is derived from an EMBL/GenBank/DDBJ whole genome shotgun (WGS) entry which is preliminary data.</text>
</comment>
<feature type="compositionally biased region" description="Basic and acidic residues" evidence="1">
    <location>
        <begin position="221"/>
        <end position="230"/>
    </location>
</feature>
<gene>
    <name evidence="3" type="ORF">Tco025E_06732</name>
</gene>
<proteinExistence type="predicted"/>
<keyword evidence="2" id="KW-1133">Transmembrane helix</keyword>
<accession>A0A3R7KNA2</accession>
<dbReference type="RefSeq" id="XP_029226280.1">
    <property type="nucleotide sequence ID" value="XM_029373604.1"/>
</dbReference>
<reference evidence="3 4" key="1">
    <citation type="journal article" date="2018" name="BMC Genomics">
        <title>Genomic comparison of Trypanosoma conorhini and Trypanosoma rangeli to Trypanosoma cruzi strains of high and low virulence.</title>
        <authorList>
            <person name="Bradwell K.R."/>
            <person name="Koparde V.N."/>
            <person name="Matveyev A.V."/>
            <person name="Serrano M.G."/>
            <person name="Alves J.M."/>
            <person name="Parikh H."/>
            <person name="Huang B."/>
            <person name="Lee V."/>
            <person name="Espinosa-Alvarez O."/>
            <person name="Ortiz P.A."/>
            <person name="Costa-Martins A.G."/>
            <person name="Teixeira M.M."/>
            <person name="Buck G.A."/>
        </authorList>
    </citation>
    <scope>NUCLEOTIDE SEQUENCE [LARGE SCALE GENOMIC DNA]</scope>
    <source>
        <strain evidence="3 4">025E</strain>
    </source>
</reference>
<name>A0A3R7KNA2_9TRYP</name>
<dbReference type="EMBL" id="MKKU01000474">
    <property type="protein sequence ID" value="RNF10794.1"/>
    <property type="molecule type" value="Genomic_DNA"/>
</dbReference>
<keyword evidence="4" id="KW-1185">Reference proteome</keyword>
<keyword evidence="2" id="KW-0472">Membrane</keyword>
<evidence type="ECO:0000256" key="1">
    <source>
        <dbReference type="SAM" id="MobiDB-lite"/>
    </source>
</evidence>
<feature type="compositionally biased region" description="Polar residues" evidence="1">
    <location>
        <begin position="242"/>
        <end position="258"/>
    </location>
</feature>
<organism evidence="3 4">
    <name type="scientific">Trypanosoma conorhini</name>
    <dbReference type="NCBI Taxonomy" id="83891"/>
    <lineage>
        <taxon>Eukaryota</taxon>
        <taxon>Discoba</taxon>
        <taxon>Euglenozoa</taxon>
        <taxon>Kinetoplastea</taxon>
        <taxon>Metakinetoplastina</taxon>
        <taxon>Trypanosomatida</taxon>
        <taxon>Trypanosomatidae</taxon>
        <taxon>Trypanosoma</taxon>
    </lineage>
</organism>
<evidence type="ECO:0000313" key="4">
    <source>
        <dbReference type="Proteomes" id="UP000284403"/>
    </source>
</evidence>
<feature type="transmembrane region" description="Helical" evidence="2">
    <location>
        <begin position="12"/>
        <end position="30"/>
    </location>
</feature>